<dbReference type="RefSeq" id="WP_062678868.1">
    <property type="nucleotide sequence ID" value="NZ_LQYW01000149.1"/>
</dbReference>
<evidence type="ECO:0000313" key="1">
    <source>
        <dbReference type="EMBL" id="KYD24586.1"/>
    </source>
</evidence>
<evidence type="ECO:0000313" key="2">
    <source>
        <dbReference type="Proteomes" id="UP000075324"/>
    </source>
</evidence>
<dbReference type="AlphaFoldDB" id="A0A150MJD5"/>
<reference evidence="1 2" key="1">
    <citation type="submission" date="2016-01" db="EMBL/GenBank/DDBJ databases">
        <title>Draft Genome Sequences of Seven Thermophilic Sporeformers Isolated from Foods.</title>
        <authorList>
            <person name="Berendsen E.M."/>
            <person name="Wells-Bennik M.H."/>
            <person name="Krawcyk A.O."/>
            <person name="De Jong A."/>
            <person name="Holsappel S."/>
            <person name="Eijlander R.T."/>
            <person name="Kuipers O.P."/>
        </authorList>
    </citation>
    <scope>NUCLEOTIDE SEQUENCE [LARGE SCALE GENOMIC DNA]</scope>
    <source>
        <strain evidence="1 2">B4110</strain>
    </source>
</reference>
<protein>
    <submittedName>
        <fullName evidence="1">Uncharacterized protein</fullName>
    </submittedName>
</protein>
<dbReference type="Proteomes" id="UP000075324">
    <property type="component" value="Unassembled WGS sequence"/>
</dbReference>
<dbReference type="EMBL" id="LQYW01000149">
    <property type="protein sequence ID" value="KYD24586.1"/>
    <property type="molecule type" value="Genomic_DNA"/>
</dbReference>
<name>A0A150MJD5_9BACL</name>
<gene>
    <name evidence="1" type="ORF">B4110_0594</name>
</gene>
<sequence length="87" mass="10359">MQDTIFSQEADLLQKASRCIEYIQEALQNRDYETMCIEMSELQFLVMQLQALEQKKTRRKQLMAIIQDMRKRGIQIDFMKLGKGRNV</sequence>
<accession>A0A150MJD5</accession>
<organism evidence="1 2">
    <name type="scientific">Parageobacillus toebii</name>
    <dbReference type="NCBI Taxonomy" id="153151"/>
    <lineage>
        <taxon>Bacteria</taxon>
        <taxon>Bacillati</taxon>
        <taxon>Bacillota</taxon>
        <taxon>Bacilli</taxon>
        <taxon>Bacillales</taxon>
        <taxon>Anoxybacillaceae</taxon>
        <taxon>Parageobacillus</taxon>
    </lineage>
</organism>
<proteinExistence type="predicted"/>
<dbReference type="PATRIC" id="fig|153151.4.peg.1257"/>
<comment type="caution">
    <text evidence="1">The sequence shown here is derived from an EMBL/GenBank/DDBJ whole genome shotgun (WGS) entry which is preliminary data.</text>
</comment>